<protein>
    <submittedName>
        <fullName evidence="1">Uncharacterized protein</fullName>
    </submittedName>
</protein>
<name>A0ACB9N3Z1_9MYRT</name>
<reference evidence="2" key="1">
    <citation type="journal article" date="2023" name="Front. Plant Sci.">
        <title>Chromosomal-level genome assembly of Melastoma candidum provides insights into trichome evolution.</title>
        <authorList>
            <person name="Zhong Y."/>
            <person name="Wu W."/>
            <person name="Sun C."/>
            <person name="Zou P."/>
            <person name="Liu Y."/>
            <person name="Dai S."/>
            <person name="Zhou R."/>
        </authorList>
    </citation>
    <scope>NUCLEOTIDE SEQUENCE [LARGE SCALE GENOMIC DNA]</scope>
</reference>
<evidence type="ECO:0000313" key="2">
    <source>
        <dbReference type="Proteomes" id="UP001057402"/>
    </source>
</evidence>
<gene>
    <name evidence="1" type="ORF">MLD38_029434</name>
</gene>
<comment type="caution">
    <text evidence="1">The sequence shown here is derived from an EMBL/GenBank/DDBJ whole genome shotgun (WGS) entry which is preliminary data.</text>
</comment>
<sequence>MLSPCPAPSPHKICRSTEIHLITSADHALELRLGLRGDSLAKPRQEKKRLFWEITEKGSKNDDLQAKSQVAGWPPVCSYRKRATPSNEKEADPSKTFVKVSMDGAVYLRKIEPGAQGGYRELVTAIQKLFSRTGVGLAEDADEDVWLEYTLIYQETRMEIGCLSEMSPGRCSWDRARD</sequence>
<evidence type="ECO:0000313" key="1">
    <source>
        <dbReference type="EMBL" id="KAI4331229.1"/>
    </source>
</evidence>
<keyword evidence="2" id="KW-1185">Reference proteome</keyword>
<dbReference type="EMBL" id="CM042887">
    <property type="protein sequence ID" value="KAI4331229.1"/>
    <property type="molecule type" value="Genomic_DNA"/>
</dbReference>
<proteinExistence type="predicted"/>
<accession>A0ACB9N3Z1</accession>
<organism evidence="1 2">
    <name type="scientific">Melastoma candidum</name>
    <dbReference type="NCBI Taxonomy" id="119954"/>
    <lineage>
        <taxon>Eukaryota</taxon>
        <taxon>Viridiplantae</taxon>
        <taxon>Streptophyta</taxon>
        <taxon>Embryophyta</taxon>
        <taxon>Tracheophyta</taxon>
        <taxon>Spermatophyta</taxon>
        <taxon>Magnoliopsida</taxon>
        <taxon>eudicotyledons</taxon>
        <taxon>Gunneridae</taxon>
        <taxon>Pentapetalae</taxon>
        <taxon>rosids</taxon>
        <taxon>malvids</taxon>
        <taxon>Myrtales</taxon>
        <taxon>Melastomataceae</taxon>
        <taxon>Melastomatoideae</taxon>
        <taxon>Melastomateae</taxon>
        <taxon>Melastoma</taxon>
    </lineage>
</organism>
<dbReference type="Proteomes" id="UP001057402">
    <property type="component" value="Chromosome 8"/>
</dbReference>